<dbReference type="Proteomes" id="UP001060085">
    <property type="component" value="Linkage Group LG03"/>
</dbReference>
<name>A0ACC0BMA7_CATRO</name>
<organism evidence="1 2">
    <name type="scientific">Catharanthus roseus</name>
    <name type="common">Madagascar periwinkle</name>
    <name type="synonym">Vinca rosea</name>
    <dbReference type="NCBI Taxonomy" id="4058"/>
    <lineage>
        <taxon>Eukaryota</taxon>
        <taxon>Viridiplantae</taxon>
        <taxon>Streptophyta</taxon>
        <taxon>Embryophyta</taxon>
        <taxon>Tracheophyta</taxon>
        <taxon>Spermatophyta</taxon>
        <taxon>Magnoliopsida</taxon>
        <taxon>eudicotyledons</taxon>
        <taxon>Gunneridae</taxon>
        <taxon>Pentapetalae</taxon>
        <taxon>asterids</taxon>
        <taxon>lamiids</taxon>
        <taxon>Gentianales</taxon>
        <taxon>Apocynaceae</taxon>
        <taxon>Rauvolfioideae</taxon>
        <taxon>Vinceae</taxon>
        <taxon>Catharanthinae</taxon>
        <taxon>Catharanthus</taxon>
    </lineage>
</organism>
<dbReference type="EMBL" id="CM044703">
    <property type="protein sequence ID" value="KAI5673805.1"/>
    <property type="molecule type" value="Genomic_DNA"/>
</dbReference>
<evidence type="ECO:0000313" key="1">
    <source>
        <dbReference type="EMBL" id="KAI5673805.1"/>
    </source>
</evidence>
<accession>A0ACC0BMA7</accession>
<sequence>MAAKDEAMEALKREAVDLESIPLPEVFENLRCSREGLSSEDAQRRLEIFGYNKLEEKEESKFLKFLGFMWNPLSWVMEAAAIMAIALANGGGKPPDWQDFVGIVVLLLINSTISFIEENNAGNAAAALMARLAPKAKVLRSGTWSEEDAAILVPGDIISIKLGDIIPADARLLDGDPLKIDQSSLTGESLPVTKNPGDSVYSGSTCKQGEIEAIVIATGVHTFFGKAAHLVDSTNQQGHFQKVLTAIGNFCICSIAVGMIIEIIVMYPIQHRPYRPGIDNLLVLLIGGIPIAMPTVLSVTMAIGSHRLSQQGAITKRMTAIEEMAGMDVLCSDKTGTLTLNKLTVDKNLIEVFAKGVDVDTVVLMAARASRLENQDAIDAAIVGMLADPKEARAGIQEVHFLPFNPTDKRTALTYIDNQGKMHRVSKGAPEQILNLAHNKSDIERKVHASIDKFAERGLRSLAVAYQEVPEGRKESPGGPWQFIGLLPLFDPPRHDSAETIRRALNLGVNVKMITGDQLAIAKETGRRLGMGTNMYPSSALLGQNKDEALAVLPVDELIEKADGFAGVFPEHKYEIVKRLQARKHICGMTGDGVNDAPALKKADIGIAVADATDAARSASDIVLTEPGLSVIISAVLTSRAIFQRMKNYTIYAVSITIRIVLGFMLLALIWKFDFPPFMVLIIAILNDGTIMTISKDRVKPSPLPDSWKLAEIFATGVILGGYLAMMTVIFFWAAYKTDFFPRIFGVATLEATAHDDIKKLASAVYLQVSTISQALIFVTRARSWSYAERPGFLLVAAFLIAQLVATIIAVYANWSFAAIEGIGWGWAGVIWLYNLIFYIPLDFIKFFIRYVLSGRAWDLLIEQRIAFTRKKDFGKEERELKWAQAQRTLHGLHPPETEFGDRGRFNEVNQIAEEAKRRAEMARLRELHTLKGHVESVVKMKNLDIETIQQSYTV</sequence>
<reference evidence="2" key="1">
    <citation type="journal article" date="2023" name="Nat. Plants">
        <title>Single-cell RNA sequencing provides a high-resolution roadmap for understanding the multicellular compartmentation of specialized metabolism.</title>
        <authorList>
            <person name="Sun S."/>
            <person name="Shen X."/>
            <person name="Li Y."/>
            <person name="Li Y."/>
            <person name="Wang S."/>
            <person name="Li R."/>
            <person name="Zhang H."/>
            <person name="Shen G."/>
            <person name="Guo B."/>
            <person name="Wei J."/>
            <person name="Xu J."/>
            <person name="St-Pierre B."/>
            <person name="Chen S."/>
            <person name="Sun C."/>
        </authorList>
    </citation>
    <scope>NUCLEOTIDE SEQUENCE [LARGE SCALE GENOMIC DNA]</scope>
</reference>
<evidence type="ECO:0000313" key="2">
    <source>
        <dbReference type="Proteomes" id="UP001060085"/>
    </source>
</evidence>
<comment type="caution">
    <text evidence="1">The sequence shown here is derived from an EMBL/GenBank/DDBJ whole genome shotgun (WGS) entry which is preliminary data.</text>
</comment>
<proteinExistence type="predicted"/>
<protein>
    <submittedName>
        <fullName evidence="1">Uncharacterized protein</fullName>
    </submittedName>
</protein>
<keyword evidence="2" id="KW-1185">Reference proteome</keyword>
<gene>
    <name evidence="1" type="ORF">M9H77_14169</name>
</gene>